<dbReference type="GO" id="GO:0005886">
    <property type="term" value="C:plasma membrane"/>
    <property type="evidence" value="ECO:0007669"/>
    <property type="project" value="UniProtKB-SubCell"/>
</dbReference>
<dbReference type="RefSeq" id="WP_257920532.1">
    <property type="nucleotide sequence ID" value="NZ_JAMXQV010000006.1"/>
</dbReference>
<feature type="transmembrane region" description="Helical" evidence="6">
    <location>
        <begin position="5"/>
        <end position="25"/>
    </location>
</feature>
<dbReference type="PANTHER" id="PTHR43701:SF2">
    <property type="entry name" value="MEMBRANE TRANSPORTER PROTEIN YJNA-RELATED"/>
    <property type="match status" value="1"/>
</dbReference>
<evidence type="ECO:0000256" key="5">
    <source>
        <dbReference type="ARBA" id="ARBA00023136"/>
    </source>
</evidence>
<feature type="transmembrane region" description="Helical" evidence="6">
    <location>
        <begin position="37"/>
        <end position="60"/>
    </location>
</feature>
<protein>
    <recommendedName>
        <fullName evidence="6">Probable membrane transporter protein</fullName>
    </recommendedName>
</protein>
<comment type="similarity">
    <text evidence="2 6">Belongs to the 4-toluene sulfonate uptake permease (TSUP) (TC 2.A.102) family.</text>
</comment>
<feature type="transmembrane region" description="Helical" evidence="6">
    <location>
        <begin position="190"/>
        <end position="210"/>
    </location>
</feature>
<keyword evidence="6" id="KW-1003">Cell membrane</keyword>
<evidence type="ECO:0000313" key="7">
    <source>
        <dbReference type="EMBL" id="MCR6483906.1"/>
    </source>
</evidence>
<evidence type="ECO:0000256" key="1">
    <source>
        <dbReference type="ARBA" id="ARBA00004141"/>
    </source>
</evidence>
<evidence type="ECO:0000313" key="8">
    <source>
        <dbReference type="Proteomes" id="UP001144096"/>
    </source>
</evidence>
<evidence type="ECO:0000256" key="3">
    <source>
        <dbReference type="ARBA" id="ARBA00022692"/>
    </source>
</evidence>
<dbReference type="EMBL" id="JAMXQV010000006">
    <property type="protein sequence ID" value="MCR6483906.1"/>
    <property type="molecule type" value="Genomic_DNA"/>
</dbReference>
<dbReference type="InterPro" id="IPR051598">
    <property type="entry name" value="TSUP/Inactive_protease-like"/>
</dbReference>
<evidence type="ECO:0000256" key="4">
    <source>
        <dbReference type="ARBA" id="ARBA00022989"/>
    </source>
</evidence>
<name>A0A9X2NB13_9PSEU</name>
<evidence type="ECO:0000256" key="6">
    <source>
        <dbReference type="RuleBase" id="RU363041"/>
    </source>
</evidence>
<feature type="transmembrane region" description="Helical" evidence="6">
    <location>
        <begin position="147"/>
        <end position="170"/>
    </location>
</feature>
<keyword evidence="4 6" id="KW-1133">Transmembrane helix</keyword>
<proteinExistence type="inferred from homology"/>
<keyword evidence="8" id="KW-1185">Reference proteome</keyword>
<keyword evidence="5 6" id="KW-0472">Membrane</keyword>
<accession>A0A9X2NB13</accession>
<feature type="transmembrane region" description="Helical" evidence="6">
    <location>
        <begin position="72"/>
        <end position="90"/>
    </location>
</feature>
<dbReference type="Pfam" id="PF01925">
    <property type="entry name" value="TauE"/>
    <property type="match status" value="1"/>
</dbReference>
<comment type="subcellular location">
    <subcellularLocation>
        <location evidence="6">Cell membrane</location>
        <topology evidence="6">Multi-pass membrane protein</topology>
    </subcellularLocation>
    <subcellularLocation>
        <location evidence="1">Membrane</location>
        <topology evidence="1">Multi-pass membrane protein</topology>
    </subcellularLocation>
</comment>
<feature type="transmembrane region" description="Helical" evidence="6">
    <location>
        <begin position="222"/>
        <end position="240"/>
    </location>
</feature>
<sequence length="242" mass="24114">MIAVLVLAVPVGVFIGAIGIGGVLLPPALTGLGVLDIHAAAGTSSWAFLFTGVVGTLAYARHQAMPWRFGGFLTLGAAPAAAAGALVNGILPATALWIFLAVVTAGSGAFNLWARPRERRDLPAPAAVAVGAAVGFGSALTGTGGPVLLVPVLLALGVPALTTIAAGQLIQLPLVGFATLGYAAHGNVHFGLGSVLGVLAGAGALLGTRLARRLRGRHLHRVASAALVVVGAFLFALPFLPR</sequence>
<feature type="transmembrane region" description="Helical" evidence="6">
    <location>
        <begin position="96"/>
        <end position="114"/>
    </location>
</feature>
<dbReference type="AlphaFoldDB" id="A0A9X2NB13"/>
<organism evidence="7 8">
    <name type="scientific">Amycolatopsis iheyensis</name>
    <dbReference type="NCBI Taxonomy" id="2945988"/>
    <lineage>
        <taxon>Bacteria</taxon>
        <taxon>Bacillati</taxon>
        <taxon>Actinomycetota</taxon>
        <taxon>Actinomycetes</taxon>
        <taxon>Pseudonocardiales</taxon>
        <taxon>Pseudonocardiaceae</taxon>
        <taxon>Amycolatopsis</taxon>
    </lineage>
</organism>
<reference evidence="7" key="1">
    <citation type="submission" date="2022-06" db="EMBL/GenBank/DDBJ databases">
        <title>Amycolatopsis iheyaensis sp. nov., a new species of the genus Amycolatopsis isolated from soil in Iheya island, Japan.</title>
        <authorList>
            <person name="Ngamcharungchit C."/>
            <person name="Kanto H."/>
            <person name="Take A."/>
            <person name="Intra B."/>
            <person name="Matsumoto A."/>
            <person name="Panbangred W."/>
            <person name="Inahashi Y."/>
        </authorList>
    </citation>
    <scope>NUCLEOTIDE SEQUENCE</scope>
    <source>
        <strain evidence="7">OK19-0408</strain>
    </source>
</reference>
<gene>
    <name evidence="7" type="ORF">M8542_13865</name>
</gene>
<evidence type="ECO:0000256" key="2">
    <source>
        <dbReference type="ARBA" id="ARBA00009142"/>
    </source>
</evidence>
<keyword evidence="3 6" id="KW-0812">Transmembrane</keyword>
<dbReference type="Proteomes" id="UP001144096">
    <property type="component" value="Unassembled WGS sequence"/>
</dbReference>
<dbReference type="InterPro" id="IPR002781">
    <property type="entry name" value="TM_pro_TauE-like"/>
</dbReference>
<dbReference type="PANTHER" id="PTHR43701">
    <property type="entry name" value="MEMBRANE TRANSPORTER PROTEIN MJ0441-RELATED"/>
    <property type="match status" value="1"/>
</dbReference>
<comment type="caution">
    <text evidence="7">The sequence shown here is derived from an EMBL/GenBank/DDBJ whole genome shotgun (WGS) entry which is preliminary data.</text>
</comment>